<dbReference type="InterPro" id="IPR041913">
    <property type="entry name" value="POLD3_sf"/>
</dbReference>
<proteinExistence type="predicted"/>
<evidence type="ECO:0000256" key="1">
    <source>
        <dbReference type="ARBA" id="ARBA00004123"/>
    </source>
</evidence>
<keyword evidence="7" id="KW-1185">Reference proteome</keyword>
<comment type="subcellular location">
    <subcellularLocation>
        <location evidence="1">Nucleus</location>
    </subcellularLocation>
</comment>
<evidence type="ECO:0000256" key="5">
    <source>
        <dbReference type="SAM" id="MobiDB-lite"/>
    </source>
</evidence>
<protein>
    <recommendedName>
        <fullName evidence="2">DNA polymerase delta subunit 3</fullName>
    </recommendedName>
</protein>
<dbReference type="PANTHER" id="PTHR17598">
    <property type="entry name" value="DNA POLYMERASE DELTA SUBUNIT 3"/>
    <property type="match status" value="1"/>
</dbReference>
<comment type="caution">
    <text evidence="6">The sequence shown here is derived from an EMBL/GenBank/DDBJ whole genome shotgun (WGS) entry which is preliminary data.</text>
</comment>
<feature type="region of interest" description="Disordered" evidence="5">
    <location>
        <begin position="190"/>
        <end position="487"/>
    </location>
</feature>
<dbReference type="Gene3D" id="3.90.1030.20">
    <property type="entry name" value="DNA polymerase delta, p66 (Cdc27) subunit, wHTH domain"/>
    <property type="match status" value="1"/>
</dbReference>
<evidence type="ECO:0000256" key="2">
    <source>
        <dbReference type="ARBA" id="ARBA00017589"/>
    </source>
</evidence>
<gene>
    <name evidence="6" type="ORF">WJX75_004575</name>
</gene>
<evidence type="ECO:0000313" key="7">
    <source>
        <dbReference type="Proteomes" id="UP001491310"/>
    </source>
</evidence>
<sequence>MAIDKQKLFTTISELVAEELKVVSFKWLARHFSIPANAAKKVLSEFLEKNQGKVSATYLISGWTKSPEPEHTIQLVDSGALIERRKTLEPITSLHVYSVQPTQPKDASELWNTDNVQTLEFFTSLVKGGSDNCLADNRWSAVQCQQAKHDPSLSTAKALSARKSADVAPAAAAPANGGVVAAIKRAAAGKPAGKGTEAGKDKGSAPAAAAAPSAEKPAAAPAAASNPEAKQKSTAAVDGEAALRLNDQAESSSDSEEEHAPIQRSNPGRKARVLHDDAEDSGSDTPAQQASKRPRSGNAAARKNTTVLNESDHDSDWEAPKNAGRGSTAAKQTGAKAALSAKAAAPGSDDEEGPSQKKKAAKPAAEKKTITKASAAKRPSLGTIKDHGEALGGPKRRKVLRTTYNDKGEEVTEMVYEDEPTAEPAQSAPQLQDKEEDVPAAAAAAKPAAAQAAKASSHSQGSAGVPAPLKKEPAKAAAKKGGAKVLQGQRGIKSFFAKK</sequence>
<feature type="compositionally biased region" description="Acidic residues" evidence="5">
    <location>
        <begin position="411"/>
        <end position="421"/>
    </location>
</feature>
<evidence type="ECO:0000313" key="6">
    <source>
        <dbReference type="EMBL" id="KAK9915825.1"/>
    </source>
</evidence>
<evidence type="ECO:0000256" key="4">
    <source>
        <dbReference type="ARBA" id="ARBA00023242"/>
    </source>
</evidence>
<feature type="compositionally biased region" description="Low complexity" evidence="5">
    <location>
        <begin position="335"/>
        <end position="345"/>
    </location>
</feature>
<feature type="compositionally biased region" description="Low complexity" evidence="5">
    <location>
        <begin position="205"/>
        <end position="228"/>
    </location>
</feature>
<name>A0ABR2YVQ9_9CHLO</name>
<accession>A0ABR2YVQ9</accession>
<dbReference type="Pfam" id="PF09507">
    <property type="entry name" value="CDC27"/>
    <property type="match status" value="1"/>
</dbReference>
<feature type="compositionally biased region" description="Basic and acidic residues" evidence="5">
    <location>
        <begin position="310"/>
        <end position="319"/>
    </location>
</feature>
<organism evidence="6 7">
    <name type="scientific">Coccomyxa subellipsoidea</name>
    <dbReference type="NCBI Taxonomy" id="248742"/>
    <lineage>
        <taxon>Eukaryota</taxon>
        <taxon>Viridiplantae</taxon>
        <taxon>Chlorophyta</taxon>
        <taxon>core chlorophytes</taxon>
        <taxon>Trebouxiophyceae</taxon>
        <taxon>Trebouxiophyceae incertae sedis</taxon>
        <taxon>Coccomyxaceae</taxon>
        <taxon>Coccomyxa</taxon>
    </lineage>
</organism>
<dbReference type="PANTHER" id="PTHR17598:SF13">
    <property type="entry name" value="DNA POLYMERASE DELTA SUBUNIT 3"/>
    <property type="match status" value="1"/>
</dbReference>
<feature type="compositionally biased region" description="Low complexity" evidence="5">
    <location>
        <begin position="439"/>
        <end position="468"/>
    </location>
</feature>
<keyword evidence="4" id="KW-0539">Nucleus</keyword>
<keyword evidence="3" id="KW-0235">DNA replication</keyword>
<dbReference type="EMBL" id="JALJOT010000004">
    <property type="protein sequence ID" value="KAK9915825.1"/>
    <property type="molecule type" value="Genomic_DNA"/>
</dbReference>
<reference evidence="6 7" key="1">
    <citation type="journal article" date="2024" name="Nat. Commun.">
        <title>Phylogenomics reveals the evolutionary origins of lichenization in chlorophyte algae.</title>
        <authorList>
            <person name="Puginier C."/>
            <person name="Libourel C."/>
            <person name="Otte J."/>
            <person name="Skaloud P."/>
            <person name="Haon M."/>
            <person name="Grisel S."/>
            <person name="Petersen M."/>
            <person name="Berrin J.G."/>
            <person name="Delaux P.M."/>
            <person name="Dal Grande F."/>
            <person name="Keller J."/>
        </authorList>
    </citation>
    <scope>NUCLEOTIDE SEQUENCE [LARGE SCALE GENOMIC DNA]</scope>
    <source>
        <strain evidence="6 7">SAG 216-7</strain>
    </source>
</reference>
<evidence type="ECO:0000256" key="3">
    <source>
        <dbReference type="ARBA" id="ARBA00022705"/>
    </source>
</evidence>
<dbReference type="Proteomes" id="UP001491310">
    <property type="component" value="Unassembled WGS sequence"/>
</dbReference>
<dbReference type="InterPro" id="IPR019038">
    <property type="entry name" value="POLD3"/>
</dbReference>